<dbReference type="Pfam" id="PF00071">
    <property type="entry name" value="Ras"/>
    <property type="match status" value="1"/>
</dbReference>
<dbReference type="GO" id="GO:0007264">
    <property type="term" value="P:small GTPase-mediated signal transduction"/>
    <property type="evidence" value="ECO:0007669"/>
    <property type="project" value="InterPro"/>
</dbReference>
<dbReference type="InterPro" id="IPR003578">
    <property type="entry name" value="Small_GTPase_Rho"/>
</dbReference>
<dbReference type="SMART" id="SM00174">
    <property type="entry name" value="RHO"/>
    <property type="match status" value="1"/>
</dbReference>
<keyword evidence="2" id="KW-0342">GTP-binding</keyword>
<reference evidence="3 4" key="1">
    <citation type="journal article" date="2021" name="Nat. Commun.">
        <title>Genetic determinants of endophytism in the Arabidopsis root mycobiome.</title>
        <authorList>
            <person name="Mesny F."/>
            <person name="Miyauchi S."/>
            <person name="Thiergart T."/>
            <person name="Pickel B."/>
            <person name="Atanasova L."/>
            <person name="Karlsson M."/>
            <person name="Huettel B."/>
            <person name="Barry K.W."/>
            <person name="Haridas S."/>
            <person name="Chen C."/>
            <person name="Bauer D."/>
            <person name="Andreopoulos W."/>
            <person name="Pangilinan J."/>
            <person name="LaButti K."/>
            <person name="Riley R."/>
            <person name="Lipzen A."/>
            <person name="Clum A."/>
            <person name="Drula E."/>
            <person name="Henrissat B."/>
            <person name="Kohler A."/>
            <person name="Grigoriev I.V."/>
            <person name="Martin F.M."/>
            <person name="Hacquard S."/>
        </authorList>
    </citation>
    <scope>NUCLEOTIDE SEQUENCE [LARGE SCALE GENOMIC DNA]</scope>
    <source>
        <strain evidence="3 4">MPI-CAGE-CH-0241</strain>
    </source>
</reference>
<dbReference type="InterPro" id="IPR001806">
    <property type="entry name" value="Small_GTPase"/>
</dbReference>
<evidence type="ECO:0000256" key="2">
    <source>
        <dbReference type="ARBA" id="ARBA00023134"/>
    </source>
</evidence>
<name>A0A9P9AFF5_9HYPO</name>
<dbReference type="EMBL" id="JAGPYM010000045">
    <property type="protein sequence ID" value="KAH6873611.1"/>
    <property type="molecule type" value="Genomic_DNA"/>
</dbReference>
<comment type="caution">
    <text evidence="3">The sequence shown here is derived from an EMBL/GenBank/DDBJ whole genome shotgun (WGS) entry which is preliminary data.</text>
</comment>
<keyword evidence="4" id="KW-1185">Reference proteome</keyword>
<dbReference type="Gene3D" id="3.40.50.300">
    <property type="entry name" value="P-loop containing nucleotide triphosphate hydrolases"/>
    <property type="match status" value="1"/>
</dbReference>
<accession>A0A9P9AFF5</accession>
<dbReference type="GO" id="GO:0005525">
    <property type="term" value="F:GTP binding"/>
    <property type="evidence" value="ECO:0007669"/>
    <property type="project" value="UniProtKB-KW"/>
</dbReference>
<dbReference type="OrthoDB" id="8830751at2759"/>
<organism evidence="3 4">
    <name type="scientific">Thelonectria olida</name>
    <dbReference type="NCBI Taxonomy" id="1576542"/>
    <lineage>
        <taxon>Eukaryota</taxon>
        <taxon>Fungi</taxon>
        <taxon>Dikarya</taxon>
        <taxon>Ascomycota</taxon>
        <taxon>Pezizomycotina</taxon>
        <taxon>Sordariomycetes</taxon>
        <taxon>Hypocreomycetidae</taxon>
        <taxon>Hypocreales</taxon>
        <taxon>Nectriaceae</taxon>
        <taxon>Thelonectria</taxon>
    </lineage>
</organism>
<dbReference type="InterPro" id="IPR027417">
    <property type="entry name" value="P-loop_NTPase"/>
</dbReference>
<sequence>QKLVLVGDCACGKTPLLRALLRGQASSDPVQFDHCPDDYQCLVKTDTDEVKLVRLALWDTAGAFEYNRLEPLKYPDSHAILISFAAVDALRSFENLEEKARLTI</sequence>
<keyword evidence="1" id="KW-0547">Nucleotide-binding</keyword>
<dbReference type="SUPFAM" id="SSF52540">
    <property type="entry name" value="P-loop containing nucleoside triphosphate hydrolases"/>
    <property type="match status" value="1"/>
</dbReference>
<dbReference type="GO" id="GO:0003924">
    <property type="term" value="F:GTPase activity"/>
    <property type="evidence" value="ECO:0007669"/>
    <property type="project" value="InterPro"/>
</dbReference>
<feature type="non-terminal residue" evidence="3">
    <location>
        <position position="1"/>
    </location>
</feature>
<proteinExistence type="predicted"/>
<evidence type="ECO:0000256" key="1">
    <source>
        <dbReference type="ARBA" id="ARBA00022741"/>
    </source>
</evidence>
<gene>
    <name evidence="3" type="ORF">B0T10DRAFT_416380</name>
</gene>
<evidence type="ECO:0000313" key="3">
    <source>
        <dbReference type="EMBL" id="KAH6873611.1"/>
    </source>
</evidence>
<evidence type="ECO:0000313" key="4">
    <source>
        <dbReference type="Proteomes" id="UP000777438"/>
    </source>
</evidence>
<protein>
    <submittedName>
        <fullName evidence="3">Uncharacterized protein</fullName>
    </submittedName>
</protein>
<dbReference type="AlphaFoldDB" id="A0A9P9AFF5"/>
<dbReference type="PRINTS" id="PR00449">
    <property type="entry name" value="RASTRNSFRMNG"/>
</dbReference>
<dbReference type="Proteomes" id="UP000777438">
    <property type="component" value="Unassembled WGS sequence"/>
</dbReference>
<dbReference type="PANTHER" id="PTHR24072">
    <property type="entry name" value="RHO FAMILY GTPASE"/>
    <property type="match status" value="1"/>
</dbReference>